<dbReference type="PANTHER" id="PTHR12459">
    <property type="entry name" value="TRANSMEMBRANE PROTEIN 135-RELATED"/>
    <property type="match status" value="1"/>
</dbReference>
<keyword evidence="1" id="KW-0472">Membrane</keyword>
<feature type="transmembrane region" description="Helical" evidence="1">
    <location>
        <begin position="446"/>
        <end position="464"/>
    </location>
</feature>
<evidence type="ECO:0000313" key="2">
    <source>
        <dbReference type="EMBL" id="RKF58998.1"/>
    </source>
</evidence>
<evidence type="ECO:0000256" key="1">
    <source>
        <dbReference type="SAM" id="Phobius"/>
    </source>
</evidence>
<dbReference type="Proteomes" id="UP000286134">
    <property type="component" value="Unassembled WGS sequence"/>
</dbReference>
<dbReference type="OrthoDB" id="291792at2759"/>
<comment type="caution">
    <text evidence="2">The sequence shown here is derived from an EMBL/GenBank/DDBJ whole genome shotgun (WGS) entry which is preliminary data.</text>
</comment>
<proteinExistence type="predicted"/>
<feature type="transmembrane region" description="Helical" evidence="1">
    <location>
        <begin position="178"/>
        <end position="203"/>
    </location>
</feature>
<name>A0A420HNH2_9PEZI</name>
<evidence type="ECO:0008006" key="4">
    <source>
        <dbReference type="Google" id="ProtNLM"/>
    </source>
</evidence>
<dbReference type="PANTHER" id="PTHR12459:SF19">
    <property type="entry name" value="TRANSMEMBRANE PROTEIN 135 N-TERMINAL DOMAIN-CONTAINING PROTEIN"/>
    <property type="match status" value="1"/>
</dbReference>
<keyword evidence="1" id="KW-0812">Transmembrane</keyword>
<sequence length="560" mass="63421">MVVDNEKPLSKISAKSTTDPILRNALRYTISAKEYEAFHRYVLSRSRIIKRKVPSVVDFEDFVGVGEFDESKNGENTCNKGTCWLMTKDEYNVATIRESLRVLLATAVGLKLWNIARCILGIGREKTLKNKSKFSHLRQSLSLAMILLLHRLLFRLFNRIRAYLQSSAASPFRKRNKIISKALTSCFAAPIGASLSGLALAIYPAESSRVTISIYALSRALEFAYNLAEDNGWIWKNGRPTWWGSWLLCPVSSGQLLLAFVYDRDCFPKAYGEFILKNSPAYIHNRPNDYPSFLPWPSKYEVINSLAAISKQKYPKFISPILFPESKPDLPSIAPISNAAHPLITQLSCAALHPLDHSCLRTYLRNWITVFPQLARFFTFLFSIFALPRILLRLNESDSILNVPQAVISRLMDRILRYSVFVSGAIGTSWASVCLFQSIFSRNFLVEKRFFLGGFLGGLWAWFVRRQARSEFMYSMRASILSCWQIGQKRGWWKSFPGGDILVFIVGLATLNVVFECDRGRGVINSWMVRSVLSGARGYGWNGTAVVKKSEESPLKYASP</sequence>
<dbReference type="AlphaFoldDB" id="A0A420HNH2"/>
<protein>
    <recommendedName>
        <fullName evidence="4">Transmembrane protein 135 N-terminal domain-containing protein</fullName>
    </recommendedName>
</protein>
<dbReference type="EMBL" id="MCFK01006397">
    <property type="protein sequence ID" value="RKF58998.1"/>
    <property type="molecule type" value="Genomic_DNA"/>
</dbReference>
<evidence type="ECO:0000313" key="3">
    <source>
        <dbReference type="Proteomes" id="UP000286134"/>
    </source>
</evidence>
<gene>
    <name evidence="2" type="ORF">OnM2_063035</name>
</gene>
<feature type="transmembrane region" description="Helical" evidence="1">
    <location>
        <begin position="415"/>
        <end position="440"/>
    </location>
</feature>
<dbReference type="InterPro" id="IPR026749">
    <property type="entry name" value="Tmem135"/>
</dbReference>
<organism evidence="2 3">
    <name type="scientific">Erysiphe neolycopersici</name>
    <dbReference type="NCBI Taxonomy" id="212602"/>
    <lineage>
        <taxon>Eukaryota</taxon>
        <taxon>Fungi</taxon>
        <taxon>Dikarya</taxon>
        <taxon>Ascomycota</taxon>
        <taxon>Pezizomycotina</taxon>
        <taxon>Leotiomycetes</taxon>
        <taxon>Erysiphales</taxon>
        <taxon>Erysiphaceae</taxon>
        <taxon>Erysiphe</taxon>
    </lineage>
</organism>
<reference evidence="2 3" key="1">
    <citation type="journal article" date="2018" name="BMC Genomics">
        <title>Comparative genome analyses reveal sequence features reflecting distinct modes of host-adaptation between dicot and monocot powdery mildew.</title>
        <authorList>
            <person name="Wu Y."/>
            <person name="Ma X."/>
            <person name="Pan Z."/>
            <person name="Kale S.D."/>
            <person name="Song Y."/>
            <person name="King H."/>
            <person name="Zhang Q."/>
            <person name="Presley C."/>
            <person name="Deng X."/>
            <person name="Wei C.I."/>
            <person name="Xiao S."/>
        </authorList>
    </citation>
    <scope>NUCLEOTIDE SEQUENCE [LARGE SCALE GENOMIC DNA]</scope>
    <source>
        <strain evidence="2">UMSG2</strain>
    </source>
</reference>
<accession>A0A420HNH2</accession>
<keyword evidence="3" id="KW-1185">Reference proteome</keyword>
<keyword evidence="1" id="KW-1133">Transmembrane helix</keyword>